<organism evidence="1 2">
    <name type="scientific">Nocardiopsis exhalans</name>
    <dbReference type="NCBI Taxonomy" id="163604"/>
    <lineage>
        <taxon>Bacteria</taxon>
        <taxon>Bacillati</taxon>
        <taxon>Actinomycetota</taxon>
        <taxon>Actinomycetes</taxon>
        <taxon>Streptosporangiales</taxon>
        <taxon>Nocardiopsidaceae</taxon>
        <taxon>Nocardiopsis</taxon>
    </lineage>
</organism>
<name>A0ABY5D6W1_9ACTN</name>
<dbReference type="RefSeq" id="WP_254418887.1">
    <property type="nucleotide sequence ID" value="NZ_BAAAJB010000099.1"/>
</dbReference>
<sequence length="112" mass="12204">MTTVKIKGGKPSKKLAEALEPHADDMFSRPTGTWLAVVEVSHVKRTETVKTDDEYDYVSREVEVRLSRLEIAGGVEDQEAAQALLHKLTGQRKSAGTLFDPAAVDAGDGPPW</sequence>
<gene>
    <name evidence="1" type="ORF">NE857_31450</name>
</gene>
<evidence type="ECO:0000313" key="2">
    <source>
        <dbReference type="Proteomes" id="UP001055940"/>
    </source>
</evidence>
<keyword evidence="2" id="KW-1185">Reference proteome</keyword>
<accession>A0ABY5D6W1</accession>
<evidence type="ECO:0000313" key="1">
    <source>
        <dbReference type="EMBL" id="USY19695.1"/>
    </source>
</evidence>
<protein>
    <submittedName>
        <fullName evidence="1">Uncharacterized protein</fullName>
    </submittedName>
</protein>
<dbReference type="Proteomes" id="UP001055940">
    <property type="component" value="Chromosome"/>
</dbReference>
<proteinExistence type="predicted"/>
<reference evidence="1" key="1">
    <citation type="submission" date="2022-06" db="EMBL/GenBank/DDBJ databases">
        <authorList>
            <person name="Ping M."/>
        </authorList>
    </citation>
    <scope>NUCLEOTIDE SEQUENCE</scope>
    <source>
        <strain evidence="1">JCM11759T</strain>
    </source>
</reference>
<dbReference type="EMBL" id="CP099837">
    <property type="protein sequence ID" value="USY19695.1"/>
    <property type="molecule type" value="Genomic_DNA"/>
</dbReference>